<dbReference type="Pfam" id="PF01935">
    <property type="entry name" value="DUF87"/>
    <property type="match status" value="1"/>
</dbReference>
<dbReference type="SUPFAM" id="SSF52540">
    <property type="entry name" value="P-loop containing nucleoside triphosphate hydrolases"/>
    <property type="match status" value="1"/>
</dbReference>
<dbReference type="InterPro" id="IPR002789">
    <property type="entry name" value="HerA_central"/>
</dbReference>
<dbReference type="InterPro" id="IPR027417">
    <property type="entry name" value="P-loop_NTPase"/>
</dbReference>
<feature type="region of interest" description="Disordered" evidence="1">
    <location>
        <begin position="378"/>
        <end position="402"/>
    </location>
</feature>
<feature type="domain" description="Helicase HerA central" evidence="2">
    <location>
        <begin position="3"/>
        <end position="238"/>
    </location>
</feature>
<accession>A0A382GWG5</accession>
<dbReference type="EMBL" id="UINC01057832">
    <property type="protein sequence ID" value="SVB79426.1"/>
    <property type="molecule type" value="Genomic_DNA"/>
</dbReference>
<reference evidence="3" key="1">
    <citation type="submission" date="2018-05" db="EMBL/GenBank/DDBJ databases">
        <authorList>
            <person name="Lanie J.A."/>
            <person name="Ng W.-L."/>
            <person name="Kazmierczak K.M."/>
            <person name="Andrzejewski T.M."/>
            <person name="Davidsen T.M."/>
            <person name="Wayne K.J."/>
            <person name="Tettelin H."/>
            <person name="Glass J.I."/>
            <person name="Rusch D."/>
            <person name="Podicherti R."/>
            <person name="Tsui H.-C.T."/>
            <person name="Winkler M.E."/>
        </authorList>
    </citation>
    <scope>NUCLEOTIDE SEQUENCE</scope>
</reference>
<dbReference type="Gene3D" id="3.40.50.300">
    <property type="entry name" value="P-loop containing nucleotide triphosphate hydrolases"/>
    <property type="match status" value="2"/>
</dbReference>
<sequence length="416" mass="46931">FWIGSPLDMEHKLCVDLDEMVKRSIGVFGKSGTGKTFLTRLLLVGILQQGQASTLIFDMHSEYGWGAADPENNRFAKGLKQLFPAQVSTFTLDEDSSRRRQSPFDEVVRIGYGEIEPEDIEMLRETLNLSEVAASAAFNLQQKFGQRQWMSKFLALDGRDSIFEMANEIQVQPNALASLYNRLNRLKRFDFLVESAGQDAANRVVEHLDQGRHVVLEFGKYGRDLTAYMLVSNLLTRRIHNQYVDRKEEAEGGQGRDPRPLVIVIEEAHKFLSQSVASHTIFGTIARELRKYNVTLMVIDQRPSGIDSEVMSQVGTRLTCLLDNERDIEAVLEGTPGSRQLRTVLARLEPKQQALIFGHALPMPVVIHTREYGSTDSYEELSRSAAGWTPPAPGEAMETQKERLDREISELFPEDG</sequence>
<dbReference type="PANTHER" id="PTHR42957:SF1">
    <property type="entry name" value="HELICASE MJ1565-RELATED"/>
    <property type="match status" value="1"/>
</dbReference>
<evidence type="ECO:0000313" key="3">
    <source>
        <dbReference type="EMBL" id="SVB79426.1"/>
    </source>
</evidence>
<proteinExistence type="predicted"/>
<protein>
    <recommendedName>
        <fullName evidence="2">Helicase HerA central domain-containing protein</fullName>
    </recommendedName>
</protein>
<dbReference type="PANTHER" id="PTHR42957">
    <property type="entry name" value="HELICASE MJ1565-RELATED"/>
    <property type="match status" value="1"/>
</dbReference>
<evidence type="ECO:0000259" key="2">
    <source>
        <dbReference type="Pfam" id="PF01935"/>
    </source>
</evidence>
<feature type="non-terminal residue" evidence="3">
    <location>
        <position position="1"/>
    </location>
</feature>
<name>A0A382GWG5_9ZZZZ</name>
<dbReference type="AlphaFoldDB" id="A0A382GWG5"/>
<organism evidence="3">
    <name type="scientific">marine metagenome</name>
    <dbReference type="NCBI Taxonomy" id="408172"/>
    <lineage>
        <taxon>unclassified sequences</taxon>
        <taxon>metagenomes</taxon>
        <taxon>ecological metagenomes</taxon>
    </lineage>
</organism>
<evidence type="ECO:0000256" key="1">
    <source>
        <dbReference type="SAM" id="MobiDB-lite"/>
    </source>
</evidence>
<gene>
    <name evidence="3" type="ORF">METZ01_LOCUS232280</name>
</gene>
<dbReference type="InterPro" id="IPR008571">
    <property type="entry name" value="HerA-like"/>
</dbReference>